<feature type="compositionally biased region" description="Low complexity" evidence="1">
    <location>
        <begin position="1225"/>
        <end position="1235"/>
    </location>
</feature>
<proteinExistence type="predicted"/>
<accession>A0AAD1ZRE1</accession>
<dbReference type="InterPro" id="IPR019734">
    <property type="entry name" value="TPR_rpt"/>
</dbReference>
<gene>
    <name evidence="3" type="ORF">FPE_LOCUS21941</name>
</gene>
<dbReference type="InterPro" id="IPR011990">
    <property type="entry name" value="TPR-like_helical_dom_sf"/>
</dbReference>
<dbReference type="SUPFAM" id="SSF48452">
    <property type="entry name" value="TPR-like"/>
    <property type="match status" value="2"/>
</dbReference>
<dbReference type="InterPro" id="IPR036869">
    <property type="entry name" value="J_dom_sf"/>
</dbReference>
<dbReference type="SMART" id="SM00271">
    <property type="entry name" value="DnaJ"/>
    <property type="match status" value="1"/>
</dbReference>
<sequence>MDPNLGFNSAALGTSKPTGVSRPPRLAKHRKTPSGHRPWSTSAREIDNPFRSVSEQGFGLFQEDQGIETTRNDQGFNTVRPDSGLGVGSGQLNQGRGIFGSNNSNAGINLFSSNDMNSDVEKSRVADEMRRLRIQSEKMEFDSENANISNNSNRCNSDVFSNVNLSGYNYNDKNRDVERVVSELPYEMRKMYIGSENFSKVYGGNVGVELSSKMENLDIKNHVSGSSDTILPNKMKNLTIKETLSSSNDGKVDDVTSRDNGKFTFGGSDDGNEMENLKMGSGVGNNSDQINASFDSFATVSDIQKNSDVTNVNSVLGLTNSGLTFQAGILDTDIDTQVHLKNQGNTRFSSGGIHFKPVESIVHRAEQKFEFSFTSKLDSVATQSMEFKTPDMKRNLFFGLNRKVEPKRESAKETWSKKKRGKCRKPVQLRFGQDFVFRENLQENAESSEPYSPMDISPYEETLADNNISRGTSVASDEAFHFDDIDTSSESYPNVSNNTDDEDLVAATEGLDINEGDQNDGELQEKEPSHCLNGVVDSEAPEEEVSGAETESFKSATDELEYSTDTFVTAADTEVSSSSIFEREDNDGGPQFKFASNIEHSGQSSFIFAASSADHGESSASTRFQKKKSRIKVSHDSYSSTPAAKVSHASSHLPLFPVSGSLLSSPRQDQRGDVSTLLSQIRDKFEPVKDQESEQENISPTAASIATQEACEKWRLRGNQAYAKEDFLKAEECYTQGVNCITQNETSRSCHRALMLCYSNRAATRISLGRMREALKDCMEAAALDPNFIRVQVRAANCYLALGEVENATLHFMKCLQAGPEACVDRKLLIEASEGLEKAQKVTECIKESAELLQRKTSSDAECALSLITEALTTSAYSEKLLEMKVDALLMLKKYEEVIQLCEQTLSSDGSKFYGDDNPSEKSHVSYLQRSPTFNVWCWSLIVKSYFYLGRLEEALAFLKKQENSVSLVERRENKTLESIIPLVGIIRELLHHKAAGNEAYQSGKHAEAVEHYTAAILCTVESRPFAAICFCNRAAAYRAMGQIIDALADCSVAIALDGSYIKAVSRRAMLFEIIRDYGQAAADLQRLVSLLINQVESKMNQSGPSDKMNCINELRQARLKLSSIEEASRNEIPLNMYLILGVDPSAAASEIKKAYRKAALKYHPDKAGQSLLRNENVDDGLWKEIAEEVHKDADKLFKMIGEAYAVLSDPTKRSRYDQEEEIRNTQNRGNGNNTSKVHSDFQNYSFERSGGRRQQSEGWRSFGNAQPRGSERNRYNCDPDEKTDGLGYLLTQEPEVSLSVLFLFFEYKRPGVCGARNGKVLWC</sequence>
<evidence type="ECO:0000313" key="3">
    <source>
        <dbReference type="EMBL" id="CAI9774511.1"/>
    </source>
</evidence>
<dbReference type="InterPro" id="IPR018253">
    <property type="entry name" value="DnaJ_domain_CS"/>
</dbReference>
<dbReference type="CDD" id="cd06257">
    <property type="entry name" value="DnaJ"/>
    <property type="match status" value="1"/>
</dbReference>
<evidence type="ECO:0000313" key="4">
    <source>
        <dbReference type="Proteomes" id="UP000834106"/>
    </source>
</evidence>
<dbReference type="PROSITE" id="PS00636">
    <property type="entry name" value="DNAJ_1"/>
    <property type="match status" value="1"/>
</dbReference>
<dbReference type="PANTHER" id="PTHR45181:SF4">
    <property type="entry name" value="HEAT SHOCK PROTEIN DNAJ WITH TETRATRICOPEPTIDE REPEAT-CONTAINING PROTEIN"/>
    <property type="match status" value="1"/>
</dbReference>
<evidence type="ECO:0000256" key="1">
    <source>
        <dbReference type="SAM" id="MobiDB-lite"/>
    </source>
</evidence>
<dbReference type="Proteomes" id="UP000834106">
    <property type="component" value="Chromosome 13"/>
</dbReference>
<dbReference type="Gene3D" id="1.10.287.110">
    <property type="entry name" value="DnaJ domain"/>
    <property type="match status" value="1"/>
</dbReference>
<feature type="region of interest" description="Disordered" evidence="1">
    <location>
        <begin position="1"/>
        <end position="45"/>
    </location>
</feature>
<feature type="region of interest" description="Disordered" evidence="1">
    <location>
        <begin position="538"/>
        <end position="559"/>
    </location>
</feature>
<dbReference type="EMBL" id="OU503048">
    <property type="protein sequence ID" value="CAI9774511.1"/>
    <property type="molecule type" value="Genomic_DNA"/>
</dbReference>
<dbReference type="PROSITE" id="PS50076">
    <property type="entry name" value="DNAJ_2"/>
    <property type="match status" value="1"/>
</dbReference>
<protein>
    <recommendedName>
        <fullName evidence="2">J domain-containing protein</fullName>
    </recommendedName>
</protein>
<dbReference type="PRINTS" id="PR00625">
    <property type="entry name" value="JDOMAIN"/>
</dbReference>
<feature type="compositionally biased region" description="Polar residues" evidence="1">
    <location>
        <begin position="1241"/>
        <end position="1259"/>
    </location>
</feature>
<name>A0AAD1ZRE1_9LAMI</name>
<feature type="compositionally biased region" description="Basic residues" evidence="1">
    <location>
        <begin position="25"/>
        <end position="34"/>
    </location>
</feature>
<dbReference type="SUPFAM" id="SSF46565">
    <property type="entry name" value="Chaperone J-domain"/>
    <property type="match status" value="1"/>
</dbReference>
<evidence type="ECO:0000259" key="2">
    <source>
        <dbReference type="PROSITE" id="PS50076"/>
    </source>
</evidence>
<dbReference type="InterPro" id="IPR001623">
    <property type="entry name" value="DnaJ_domain"/>
</dbReference>
<feature type="compositionally biased region" description="Basic and acidic residues" evidence="1">
    <location>
        <begin position="250"/>
        <end position="261"/>
    </location>
</feature>
<organism evidence="3 4">
    <name type="scientific">Fraxinus pennsylvanica</name>
    <dbReference type="NCBI Taxonomy" id="56036"/>
    <lineage>
        <taxon>Eukaryota</taxon>
        <taxon>Viridiplantae</taxon>
        <taxon>Streptophyta</taxon>
        <taxon>Embryophyta</taxon>
        <taxon>Tracheophyta</taxon>
        <taxon>Spermatophyta</taxon>
        <taxon>Magnoliopsida</taxon>
        <taxon>eudicotyledons</taxon>
        <taxon>Gunneridae</taxon>
        <taxon>Pentapetalae</taxon>
        <taxon>asterids</taxon>
        <taxon>lamiids</taxon>
        <taxon>Lamiales</taxon>
        <taxon>Oleaceae</taxon>
        <taxon>Oleeae</taxon>
        <taxon>Fraxinus</taxon>
    </lineage>
</organism>
<feature type="domain" description="J" evidence="2">
    <location>
        <begin position="1136"/>
        <end position="1221"/>
    </location>
</feature>
<feature type="region of interest" description="Disordered" evidence="1">
    <location>
        <begin position="245"/>
        <end position="271"/>
    </location>
</feature>
<dbReference type="Pfam" id="PF00226">
    <property type="entry name" value="DnaJ"/>
    <property type="match status" value="1"/>
</dbReference>
<dbReference type="SMART" id="SM00028">
    <property type="entry name" value="TPR"/>
    <property type="match status" value="6"/>
</dbReference>
<dbReference type="PANTHER" id="PTHR45181">
    <property type="entry name" value="HEAT SHOCK PROTEIN DNAJ WITH TETRATRICOPEPTIDE REPEAT-CONTAINING PROTEIN"/>
    <property type="match status" value="1"/>
</dbReference>
<reference evidence="3" key="1">
    <citation type="submission" date="2023-05" db="EMBL/GenBank/DDBJ databases">
        <authorList>
            <person name="Huff M."/>
        </authorList>
    </citation>
    <scope>NUCLEOTIDE SEQUENCE</scope>
</reference>
<feature type="region of interest" description="Disordered" evidence="1">
    <location>
        <begin position="1212"/>
        <end position="1278"/>
    </location>
</feature>
<dbReference type="Gene3D" id="1.25.40.10">
    <property type="entry name" value="Tetratricopeptide repeat domain"/>
    <property type="match status" value="2"/>
</dbReference>
<feature type="compositionally biased region" description="Basic and acidic residues" evidence="1">
    <location>
        <begin position="1212"/>
        <end position="1224"/>
    </location>
</feature>
<keyword evidence="4" id="KW-1185">Reference proteome</keyword>